<dbReference type="AlphaFoldDB" id="A0A382K8E4"/>
<name>A0A382K8E4_9ZZZZ</name>
<proteinExistence type="predicted"/>
<accession>A0A382K8E4</accession>
<gene>
    <name evidence="1" type="ORF">METZ01_LOCUS272546</name>
</gene>
<feature type="non-terminal residue" evidence="1">
    <location>
        <position position="63"/>
    </location>
</feature>
<evidence type="ECO:0000313" key="1">
    <source>
        <dbReference type="EMBL" id="SVC19692.1"/>
    </source>
</evidence>
<dbReference type="EMBL" id="UINC01078530">
    <property type="protein sequence ID" value="SVC19692.1"/>
    <property type="molecule type" value="Genomic_DNA"/>
</dbReference>
<protein>
    <submittedName>
        <fullName evidence="1">Uncharacterized protein</fullName>
    </submittedName>
</protein>
<sequence>MILDELKTPKIQLANNDMILDWSKVWPSTRNYLSFLYERFHQDRILLHSGHLSFVTLLSMVPL</sequence>
<organism evidence="1">
    <name type="scientific">marine metagenome</name>
    <dbReference type="NCBI Taxonomy" id="408172"/>
    <lineage>
        <taxon>unclassified sequences</taxon>
        <taxon>metagenomes</taxon>
        <taxon>ecological metagenomes</taxon>
    </lineage>
</organism>
<reference evidence="1" key="1">
    <citation type="submission" date="2018-05" db="EMBL/GenBank/DDBJ databases">
        <authorList>
            <person name="Lanie J.A."/>
            <person name="Ng W.-L."/>
            <person name="Kazmierczak K.M."/>
            <person name="Andrzejewski T.M."/>
            <person name="Davidsen T.M."/>
            <person name="Wayne K.J."/>
            <person name="Tettelin H."/>
            <person name="Glass J.I."/>
            <person name="Rusch D."/>
            <person name="Podicherti R."/>
            <person name="Tsui H.-C.T."/>
            <person name="Winkler M.E."/>
        </authorList>
    </citation>
    <scope>NUCLEOTIDE SEQUENCE</scope>
</reference>